<protein>
    <submittedName>
        <fullName evidence="1">Uncharacterized protein</fullName>
    </submittedName>
</protein>
<reference evidence="1" key="2">
    <citation type="journal article" date="2015" name="Fish Shellfish Immunol.">
        <title>Early steps in the European eel (Anguilla anguilla)-Vibrio vulnificus interaction in the gills: Role of the RtxA13 toxin.</title>
        <authorList>
            <person name="Callol A."/>
            <person name="Pajuelo D."/>
            <person name="Ebbesson L."/>
            <person name="Teles M."/>
            <person name="MacKenzie S."/>
            <person name="Amaro C."/>
        </authorList>
    </citation>
    <scope>NUCLEOTIDE SEQUENCE</scope>
</reference>
<reference evidence="1" key="1">
    <citation type="submission" date="2014-11" db="EMBL/GenBank/DDBJ databases">
        <authorList>
            <person name="Amaro Gonzalez C."/>
        </authorList>
    </citation>
    <scope>NUCLEOTIDE SEQUENCE</scope>
</reference>
<dbReference type="EMBL" id="GBXM01026307">
    <property type="protein sequence ID" value="JAH82270.1"/>
    <property type="molecule type" value="Transcribed_RNA"/>
</dbReference>
<name>A0A0E9VYA1_ANGAN</name>
<evidence type="ECO:0000313" key="1">
    <source>
        <dbReference type="EMBL" id="JAH82270.1"/>
    </source>
</evidence>
<dbReference type="AlphaFoldDB" id="A0A0E9VYA1"/>
<organism evidence="1">
    <name type="scientific">Anguilla anguilla</name>
    <name type="common">European freshwater eel</name>
    <name type="synonym">Muraena anguilla</name>
    <dbReference type="NCBI Taxonomy" id="7936"/>
    <lineage>
        <taxon>Eukaryota</taxon>
        <taxon>Metazoa</taxon>
        <taxon>Chordata</taxon>
        <taxon>Craniata</taxon>
        <taxon>Vertebrata</taxon>
        <taxon>Euteleostomi</taxon>
        <taxon>Actinopterygii</taxon>
        <taxon>Neopterygii</taxon>
        <taxon>Teleostei</taxon>
        <taxon>Anguilliformes</taxon>
        <taxon>Anguillidae</taxon>
        <taxon>Anguilla</taxon>
    </lineage>
</organism>
<sequence length="36" mass="4369">MHSDKGFLYGARNIYFFFYTHYLLAIWDGCWMQCVA</sequence>
<accession>A0A0E9VYA1</accession>
<proteinExistence type="predicted"/>